<dbReference type="InterPro" id="IPR051544">
    <property type="entry name" value="TPS_OM_transporter"/>
</dbReference>
<accession>A0A382KZZ9</accession>
<dbReference type="AlphaFoldDB" id="A0A382KZZ9"/>
<proteinExistence type="predicted"/>
<gene>
    <name evidence="2" type="ORF">METZ01_LOCUS282894</name>
</gene>
<dbReference type="EMBL" id="UINC01083896">
    <property type="protein sequence ID" value="SVC30040.1"/>
    <property type="molecule type" value="Genomic_DNA"/>
</dbReference>
<dbReference type="Pfam" id="PF08479">
    <property type="entry name" value="POTRA_2"/>
    <property type="match status" value="1"/>
</dbReference>
<sequence length="198" mass="23131">VENFRTFIVSNHFKLLILLLMGMFCWPFQDVEAQTQISPEGRDRAYKQAAPHRFDNRFDKGLRPKSLVIPIKPKKMEPLFPEDLKGVKFVLKQLLIQGKSIYDKRTFKPLYNKYLNKKLALGDIYEIAQKITNKYRNDGYILSKAIVPPQKIDNGVVYLRIIEGYIDKINVQGPIRGPRKLINQYKKKILKSRPLRAV</sequence>
<feature type="non-terminal residue" evidence="2">
    <location>
        <position position="198"/>
    </location>
</feature>
<organism evidence="2">
    <name type="scientific">marine metagenome</name>
    <dbReference type="NCBI Taxonomy" id="408172"/>
    <lineage>
        <taxon>unclassified sequences</taxon>
        <taxon>metagenomes</taxon>
        <taxon>ecological metagenomes</taxon>
    </lineage>
</organism>
<evidence type="ECO:0000313" key="2">
    <source>
        <dbReference type="EMBL" id="SVC30040.1"/>
    </source>
</evidence>
<dbReference type="PANTHER" id="PTHR34597">
    <property type="entry name" value="SLR1661 PROTEIN"/>
    <property type="match status" value="1"/>
</dbReference>
<dbReference type="PANTHER" id="PTHR34597:SF6">
    <property type="entry name" value="BLR6126 PROTEIN"/>
    <property type="match status" value="1"/>
</dbReference>
<feature type="domain" description="Polypeptide-transport-associated ShlB-type" evidence="1">
    <location>
        <begin position="89"/>
        <end position="164"/>
    </location>
</feature>
<feature type="non-terminal residue" evidence="2">
    <location>
        <position position="1"/>
    </location>
</feature>
<dbReference type="GO" id="GO:0046819">
    <property type="term" value="P:protein secretion by the type V secretion system"/>
    <property type="evidence" value="ECO:0007669"/>
    <property type="project" value="TreeGrafter"/>
</dbReference>
<evidence type="ECO:0000259" key="1">
    <source>
        <dbReference type="Pfam" id="PF08479"/>
    </source>
</evidence>
<protein>
    <recommendedName>
        <fullName evidence="1">Polypeptide-transport-associated ShlB-type domain-containing protein</fullName>
    </recommendedName>
</protein>
<dbReference type="GO" id="GO:0098046">
    <property type="term" value="C:type V protein secretion system complex"/>
    <property type="evidence" value="ECO:0007669"/>
    <property type="project" value="TreeGrafter"/>
</dbReference>
<dbReference type="GO" id="GO:0008320">
    <property type="term" value="F:protein transmembrane transporter activity"/>
    <property type="evidence" value="ECO:0007669"/>
    <property type="project" value="TreeGrafter"/>
</dbReference>
<reference evidence="2" key="1">
    <citation type="submission" date="2018-05" db="EMBL/GenBank/DDBJ databases">
        <authorList>
            <person name="Lanie J.A."/>
            <person name="Ng W.-L."/>
            <person name="Kazmierczak K.M."/>
            <person name="Andrzejewski T.M."/>
            <person name="Davidsen T.M."/>
            <person name="Wayne K.J."/>
            <person name="Tettelin H."/>
            <person name="Glass J.I."/>
            <person name="Rusch D."/>
            <person name="Podicherti R."/>
            <person name="Tsui H.-C.T."/>
            <person name="Winkler M.E."/>
        </authorList>
    </citation>
    <scope>NUCLEOTIDE SEQUENCE</scope>
</reference>
<name>A0A382KZZ9_9ZZZZ</name>
<dbReference type="Gene3D" id="3.10.20.310">
    <property type="entry name" value="membrane protein fhac"/>
    <property type="match status" value="1"/>
</dbReference>
<dbReference type="InterPro" id="IPR013686">
    <property type="entry name" value="Polypept-transport_assoc_ShlB"/>
</dbReference>